<dbReference type="Proteomes" id="UP001432360">
    <property type="component" value="Chromosome"/>
</dbReference>
<dbReference type="RefSeq" id="WP_331371839.1">
    <property type="nucleotide sequence ID" value="NZ_CP133148.1"/>
</dbReference>
<proteinExistence type="predicted"/>
<gene>
    <name evidence="2" type="ORF">RB548_13700</name>
</gene>
<dbReference type="EMBL" id="CP133148">
    <property type="protein sequence ID" value="WVT02567.1"/>
    <property type="molecule type" value="Genomic_DNA"/>
</dbReference>
<feature type="compositionally biased region" description="Basic and acidic residues" evidence="1">
    <location>
        <begin position="46"/>
        <end position="59"/>
    </location>
</feature>
<reference evidence="2" key="1">
    <citation type="submission" date="2023-08" db="EMBL/GenBank/DDBJ databases">
        <title>Complete genome sequence of Sinorhizobium chiapanecum ITTG S70 isolated from Acaciella angustissima nodules in Chiapas-Mexico.</title>
        <authorList>
            <person name="Rincon-Rosales R."/>
            <person name="Rogel M.A."/>
            <person name="Rincon-Medina C.I."/>
            <person name="Guerrero G."/>
            <person name="Manzano-Gomez L.A."/>
            <person name="Lopez-Lopez A."/>
            <person name="Rincon Molina F.A."/>
            <person name="Martinez-Romero E."/>
        </authorList>
    </citation>
    <scope>NUCLEOTIDE SEQUENCE</scope>
    <source>
        <strain evidence="2">ITTG S70</strain>
    </source>
</reference>
<sequence>MGAAALCHGEAFLPQRVVMGAVEGDDDELFVRFGLWRRQRLGNGEGGKKAKGESKDLARHSGGISGESVKELFVPSLLQECGNPLIHLEIRDRYRYALVNK</sequence>
<evidence type="ECO:0000313" key="3">
    <source>
        <dbReference type="Proteomes" id="UP001432360"/>
    </source>
</evidence>
<accession>A0ABZ2B4Y8</accession>
<organism evidence="2 3">
    <name type="scientific">Sinorhizobium chiapasense</name>
    <dbReference type="NCBI Taxonomy" id="501572"/>
    <lineage>
        <taxon>Bacteria</taxon>
        <taxon>Pseudomonadati</taxon>
        <taxon>Pseudomonadota</taxon>
        <taxon>Alphaproteobacteria</taxon>
        <taxon>Hyphomicrobiales</taxon>
        <taxon>Rhizobiaceae</taxon>
        <taxon>Sinorhizobium/Ensifer group</taxon>
        <taxon>Sinorhizobium</taxon>
    </lineage>
</organism>
<name>A0ABZ2B4Y8_9HYPH</name>
<evidence type="ECO:0000313" key="2">
    <source>
        <dbReference type="EMBL" id="WVT02567.1"/>
    </source>
</evidence>
<keyword evidence="3" id="KW-1185">Reference proteome</keyword>
<protein>
    <recommendedName>
        <fullName evidence="4">Transposase</fullName>
    </recommendedName>
</protein>
<evidence type="ECO:0008006" key="4">
    <source>
        <dbReference type="Google" id="ProtNLM"/>
    </source>
</evidence>
<feature type="region of interest" description="Disordered" evidence="1">
    <location>
        <begin position="41"/>
        <end position="63"/>
    </location>
</feature>
<evidence type="ECO:0000256" key="1">
    <source>
        <dbReference type="SAM" id="MobiDB-lite"/>
    </source>
</evidence>